<dbReference type="InterPro" id="IPR036188">
    <property type="entry name" value="FAD/NAD-bd_sf"/>
</dbReference>
<dbReference type="InterPro" id="IPR023166">
    <property type="entry name" value="BaiN-like_dom_sf"/>
</dbReference>
<sequence length="375" mass="42135">TGRCNMTNLQLQEKDHRSEIPTFPYEVIHRFSAQHTLHYFEKLGVLWKEEKGYVYPRSEQATTVVNALELKVQALGISVYYEKEVISLDKTTRGFDIKLHDGTHIFGEQCILATGGKAQSKLGSNGSGYQLAKRLGHKIVPVVPALTGLHTNHKAVTKWAGVRAKAGLTCKVDGQTVFKEQGEVQFTNYGISGVPTFQVSRFATYGLERGKSVFIELDFALEYTKEQLYDLIERFIHTCSYKNIRELLEGIFSKKLVPIFLKEVNFVETIRVYQLKKQQIQALVSVIKSFSLPIIGCNSFEQAQVCAGGVSVKEVDVTTMESKKVKGLYLVGELLDVDGTCGGYNLQWAWASGYLAGNSVQKRENTQNMQTRRKK</sequence>
<feature type="domain" description="RsdA/BaiN/AoA(So)-like insert" evidence="5">
    <location>
        <begin position="143"/>
        <end position="305"/>
    </location>
</feature>
<reference evidence="6" key="2">
    <citation type="journal article" date="2021" name="PeerJ">
        <title>Extensive microbial diversity within the chicken gut microbiome revealed by metagenomics and culture.</title>
        <authorList>
            <person name="Gilroy R."/>
            <person name="Ravi A."/>
            <person name="Getino M."/>
            <person name="Pursley I."/>
            <person name="Horton D.L."/>
            <person name="Alikhan N.F."/>
            <person name="Baker D."/>
            <person name="Gharbi K."/>
            <person name="Hall N."/>
            <person name="Watson M."/>
            <person name="Adriaenssens E.M."/>
            <person name="Foster-Nyarko E."/>
            <person name="Jarju S."/>
            <person name="Secka A."/>
            <person name="Antonio M."/>
            <person name="Oren A."/>
            <person name="Chaudhuri R.R."/>
            <person name="La Ragione R."/>
            <person name="Hildebrand F."/>
            <person name="Pallen M.J."/>
        </authorList>
    </citation>
    <scope>NUCLEOTIDE SEQUENCE</scope>
    <source>
        <strain evidence="6">E3-2379</strain>
    </source>
</reference>
<dbReference type="PANTHER" id="PTHR42887">
    <property type="entry name" value="OS12G0638800 PROTEIN"/>
    <property type="match status" value="1"/>
</dbReference>
<evidence type="ECO:0000256" key="2">
    <source>
        <dbReference type="ARBA" id="ARBA00022630"/>
    </source>
</evidence>
<comment type="cofactor">
    <cofactor evidence="1">
        <name>FAD</name>
        <dbReference type="ChEBI" id="CHEBI:57692"/>
    </cofactor>
</comment>
<feature type="non-terminal residue" evidence="6">
    <location>
        <position position="1"/>
    </location>
</feature>
<comment type="caution">
    <text evidence="6">The sequence shown here is derived from an EMBL/GenBank/DDBJ whole genome shotgun (WGS) entry which is preliminary data.</text>
</comment>
<dbReference type="Gene3D" id="3.50.50.60">
    <property type="entry name" value="FAD/NAD(P)-binding domain"/>
    <property type="match status" value="1"/>
</dbReference>
<evidence type="ECO:0000313" key="6">
    <source>
        <dbReference type="EMBL" id="MBO8463548.1"/>
    </source>
</evidence>
<dbReference type="SUPFAM" id="SSF160996">
    <property type="entry name" value="HI0933 insert domain-like"/>
    <property type="match status" value="1"/>
</dbReference>
<dbReference type="SUPFAM" id="SSF51905">
    <property type="entry name" value="FAD/NAD(P)-binding domain"/>
    <property type="match status" value="1"/>
</dbReference>
<dbReference type="InterPro" id="IPR004792">
    <property type="entry name" value="BaiN-like"/>
</dbReference>
<dbReference type="Pfam" id="PF22780">
    <property type="entry name" value="HI0933_like_1st"/>
    <property type="match status" value="1"/>
</dbReference>
<dbReference type="AlphaFoldDB" id="A0A9D9N7P3"/>
<organism evidence="6 7">
    <name type="scientific">Candidatus Scybalomonas excrementavium</name>
    <dbReference type="NCBI Taxonomy" id="2840943"/>
    <lineage>
        <taxon>Bacteria</taxon>
        <taxon>Bacillati</taxon>
        <taxon>Bacillota</taxon>
        <taxon>Clostridia</taxon>
        <taxon>Lachnospirales</taxon>
        <taxon>Lachnospiraceae</taxon>
        <taxon>Lachnospiraceae incertae sedis</taxon>
        <taxon>Candidatus Scybalomonas</taxon>
    </lineage>
</organism>
<dbReference type="NCBIfam" id="TIGR00275">
    <property type="entry name" value="aminoacetone oxidase family FAD-binding enzyme"/>
    <property type="match status" value="1"/>
</dbReference>
<name>A0A9D9N7P3_9FIRM</name>
<dbReference type="Pfam" id="PF03486">
    <property type="entry name" value="HI0933_like"/>
    <property type="match status" value="1"/>
</dbReference>
<accession>A0A9D9N7P3</accession>
<keyword evidence="2" id="KW-0285">Flavoprotein</keyword>
<dbReference type="Proteomes" id="UP000823618">
    <property type="component" value="Unassembled WGS sequence"/>
</dbReference>
<feature type="domain" description="RsdA/BaiN/AoA(So)-like Rossmann fold-like" evidence="4">
    <location>
        <begin position="2"/>
        <end position="358"/>
    </location>
</feature>
<dbReference type="EMBL" id="JADIML010000173">
    <property type="protein sequence ID" value="MBO8463548.1"/>
    <property type="molecule type" value="Genomic_DNA"/>
</dbReference>
<proteinExistence type="predicted"/>
<dbReference type="Gene3D" id="2.40.30.10">
    <property type="entry name" value="Translation factors"/>
    <property type="match status" value="1"/>
</dbReference>
<dbReference type="Gene3D" id="1.10.8.260">
    <property type="entry name" value="HI0933 insert domain-like"/>
    <property type="match status" value="1"/>
</dbReference>
<evidence type="ECO:0000313" key="7">
    <source>
        <dbReference type="Proteomes" id="UP000823618"/>
    </source>
</evidence>
<keyword evidence="3" id="KW-0274">FAD</keyword>
<dbReference type="InterPro" id="IPR057661">
    <property type="entry name" value="RsdA/BaiN/AoA(So)_Rossmann"/>
</dbReference>
<evidence type="ECO:0000259" key="5">
    <source>
        <dbReference type="Pfam" id="PF22780"/>
    </source>
</evidence>
<dbReference type="PANTHER" id="PTHR42887:SF2">
    <property type="entry name" value="OS12G0638800 PROTEIN"/>
    <property type="match status" value="1"/>
</dbReference>
<evidence type="ECO:0000256" key="3">
    <source>
        <dbReference type="ARBA" id="ARBA00022827"/>
    </source>
</evidence>
<gene>
    <name evidence="6" type="ORF">IAC13_06410</name>
</gene>
<evidence type="ECO:0000256" key="1">
    <source>
        <dbReference type="ARBA" id="ARBA00001974"/>
    </source>
</evidence>
<protein>
    <submittedName>
        <fullName evidence="6">Aminoacetone oxidase family FAD-binding enzyme</fullName>
    </submittedName>
</protein>
<dbReference type="InterPro" id="IPR055178">
    <property type="entry name" value="RsdA/BaiN/AoA(So)-like_dom"/>
</dbReference>
<reference evidence="6" key="1">
    <citation type="submission" date="2020-10" db="EMBL/GenBank/DDBJ databases">
        <authorList>
            <person name="Gilroy R."/>
        </authorList>
    </citation>
    <scope>NUCLEOTIDE SEQUENCE</scope>
    <source>
        <strain evidence="6">E3-2379</strain>
    </source>
</reference>
<evidence type="ECO:0000259" key="4">
    <source>
        <dbReference type="Pfam" id="PF03486"/>
    </source>
</evidence>